<organism evidence="1 2">
    <name type="scientific">candidate division WOR_3 bacterium SM23_42</name>
    <dbReference type="NCBI Taxonomy" id="1703779"/>
    <lineage>
        <taxon>Bacteria</taxon>
        <taxon>Bacteria division WOR-3</taxon>
    </lineage>
</organism>
<proteinExistence type="predicted"/>
<evidence type="ECO:0008006" key="3">
    <source>
        <dbReference type="Google" id="ProtNLM"/>
    </source>
</evidence>
<dbReference type="EMBL" id="LJUJ01000007">
    <property type="protein sequence ID" value="KPK63945.1"/>
    <property type="molecule type" value="Genomic_DNA"/>
</dbReference>
<comment type="caution">
    <text evidence="1">The sequence shown here is derived from an EMBL/GenBank/DDBJ whole genome shotgun (WGS) entry which is preliminary data.</text>
</comment>
<name>A0A0S8FT89_UNCW3</name>
<dbReference type="STRING" id="1703779.AMJ83_04535"/>
<dbReference type="PROSITE" id="PS51257">
    <property type="entry name" value="PROKAR_LIPOPROTEIN"/>
    <property type="match status" value="1"/>
</dbReference>
<sequence length="88" mass="10532">MISARRLILSILIIIGASCSRRDPTLDFAKYLQQEKRLRAKIRNTQVLEDSLEIMKKRYKIDPDHELMRLQKEPADWVELLRKLRRAK</sequence>
<evidence type="ECO:0000313" key="1">
    <source>
        <dbReference type="EMBL" id="KPK63945.1"/>
    </source>
</evidence>
<dbReference type="Proteomes" id="UP000051373">
    <property type="component" value="Unassembled WGS sequence"/>
</dbReference>
<dbReference type="AlphaFoldDB" id="A0A0S8FT89"/>
<accession>A0A0S8FT89</accession>
<protein>
    <recommendedName>
        <fullName evidence="3">DUF4296 domain-containing protein</fullName>
    </recommendedName>
</protein>
<gene>
    <name evidence="1" type="ORF">AMJ83_04535</name>
</gene>
<reference evidence="1 2" key="1">
    <citation type="journal article" date="2015" name="Microbiome">
        <title>Genomic resolution of linkages in carbon, nitrogen, and sulfur cycling among widespread estuary sediment bacteria.</title>
        <authorList>
            <person name="Baker B.J."/>
            <person name="Lazar C.S."/>
            <person name="Teske A.P."/>
            <person name="Dick G.J."/>
        </authorList>
    </citation>
    <scope>NUCLEOTIDE SEQUENCE [LARGE SCALE GENOMIC DNA]</scope>
    <source>
        <strain evidence="1">SM23_42</strain>
    </source>
</reference>
<evidence type="ECO:0000313" key="2">
    <source>
        <dbReference type="Proteomes" id="UP000051373"/>
    </source>
</evidence>